<dbReference type="PANTHER" id="PTHR34043">
    <property type="entry name" value="ALPHA/BETA-HYDROLASES SUPERFAMILY PROTEIN"/>
    <property type="match status" value="1"/>
</dbReference>
<reference evidence="2 3" key="1">
    <citation type="journal article" date="2023" name="Life. Sci Alliance">
        <title>Evolutionary insights into 3D genome organization and epigenetic landscape of Vigna mungo.</title>
        <authorList>
            <person name="Junaid A."/>
            <person name="Singh B."/>
            <person name="Bhatia S."/>
        </authorList>
    </citation>
    <scope>NUCLEOTIDE SEQUENCE [LARGE SCALE GENOMIC DNA]</scope>
    <source>
        <strain evidence="2">Urdbean</strain>
    </source>
</reference>
<gene>
    <name evidence="2" type="ORF">V8G54_016754</name>
</gene>
<sequence length="105" mass="11845">MMRLWISYLQLVELFVSSLVHLLYGFYIFSTAVAGDLSQALNEYFRKPNVEVVEVKHGTSKANADDLPPIVLVHGIFGFGKGAGRWENIETYLPATALPHWSDYI</sequence>
<feature type="transmembrane region" description="Helical" evidence="1">
    <location>
        <begin position="6"/>
        <end position="29"/>
    </location>
</feature>
<dbReference type="EMBL" id="CP144696">
    <property type="protein sequence ID" value="WVZ12224.1"/>
    <property type="molecule type" value="Genomic_DNA"/>
</dbReference>
<keyword evidence="3" id="KW-1185">Reference proteome</keyword>
<accession>A0AAQ3NKU4</accession>
<keyword evidence="1" id="KW-0472">Membrane</keyword>
<evidence type="ECO:0000256" key="1">
    <source>
        <dbReference type="SAM" id="Phobius"/>
    </source>
</evidence>
<evidence type="ECO:0000313" key="3">
    <source>
        <dbReference type="Proteomes" id="UP001374535"/>
    </source>
</evidence>
<keyword evidence="1" id="KW-1133">Transmembrane helix</keyword>
<name>A0AAQ3NKU4_VIGMU</name>
<dbReference type="PANTHER" id="PTHR34043:SF3">
    <property type="entry name" value="ALPHA_BETA-HYDROLASES SUPERFAMILY PROTEIN"/>
    <property type="match status" value="1"/>
</dbReference>
<evidence type="ECO:0000313" key="2">
    <source>
        <dbReference type="EMBL" id="WVZ12224.1"/>
    </source>
</evidence>
<proteinExistence type="predicted"/>
<dbReference type="Proteomes" id="UP001374535">
    <property type="component" value="Chromosome 5"/>
</dbReference>
<organism evidence="2 3">
    <name type="scientific">Vigna mungo</name>
    <name type="common">Black gram</name>
    <name type="synonym">Phaseolus mungo</name>
    <dbReference type="NCBI Taxonomy" id="3915"/>
    <lineage>
        <taxon>Eukaryota</taxon>
        <taxon>Viridiplantae</taxon>
        <taxon>Streptophyta</taxon>
        <taxon>Embryophyta</taxon>
        <taxon>Tracheophyta</taxon>
        <taxon>Spermatophyta</taxon>
        <taxon>Magnoliopsida</taxon>
        <taxon>eudicotyledons</taxon>
        <taxon>Gunneridae</taxon>
        <taxon>Pentapetalae</taxon>
        <taxon>rosids</taxon>
        <taxon>fabids</taxon>
        <taxon>Fabales</taxon>
        <taxon>Fabaceae</taxon>
        <taxon>Papilionoideae</taxon>
        <taxon>50 kb inversion clade</taxon>
        <taxon>NPAAA clade</taxon>
        <taxon>indigoferoid/millettioid clade</taxon>
        <taxon>Phaseoleae</taxon>
        <taxon>Vigna</taxon>
    </lineage>
</organism>
<keyword evidence="1" id="KW-0812">Transmembrane</keyword>
<dbReference type="AlphaFoldDB" id="A0AAQ3NKU4"/>
<protein>
    <submittedName>
        <fullName evidence="2">Uncharacterized protein</fullName>
    </submittedName>
</protein>